<name>A0A7R8WMW0_9CRUS</name>
<dbReference type="Pfam" id="PF00875">
    <property type="entry name" value="DNA_photolyase"/>
    <property type="match status" value="1"/>
</dbReference>
<dbReference type="OrthoDB" id="435881at2759"/>
<dbReference type="InterPro" id="IPR014729">
    <property type="entry name" value="Rossmann-like_a/b/a_fold"/>
</dbReference>
<dbReference type="SUPFAM" id="SSF52425">
    <property type="entry name" value="Cryptochrome/photolyase, N-terminal domain"/>
    <property type="match status" value="1"/>
</dbReference>
<dbReference type="InterPro" id="IPR006050">
    <property type="entry name" value="DNA_photolyase_N"/>
</dbReference>
<dbReference type="EMBL" id="OB664106">
    <property type="protein sequence ID" value="CAD7232002.1"/>
    <property type="molecule type" value="Genomic_DNA"/>
</dbReference>
<proteinExistence type="predicted"/>
<dbReference type="InterPro" id="IPR036155">
    <property type="entry name" value="Crypto/Photolyase_N_sf"/>
</dbReference>
<gene>
    <name evidence="1" type="ORF">CTOB1V02_LOCUS9843</name>
</gene>
<dbReference type="AlphaFoldDB" id="A0A7R8WMW0"/>
<evidence type="ECO:0000313" key="1">
    <source>
        <dbReference type="EMBL" id="CAD7232002.1"/>
    </source>
</evidence>
<dbReference type="PROSITE" id="PS51645">
    <property type="entry name" value="PHR_CRY_ALPHA_BETA"/>
    <property type="match status" value="1"/>
</dbReference>
<reference evidence="1" key="1">
    <citation type="submission" date="2020-11" db="EMBL/GenBank/DDBJ databases">
        <authorList>
            <person name="Tran Van P."/>
        </authorList>
    </citation>
    <scope>NUCLEOTIDE SEQUENCE</scope>
</reference>
<organism evidence="1">
    <name type="scientific">Cyprideis torosa</name>
    <dbReference type="NCBI Taxonomy" id="163714"/>
    <lineage>
        <taxon>Eukaryota</taxon>
        <taxon>Metazoa</taxon>
        <taxon>Ecdysozoa</taxon>
        <taxon>Arthropoda</taxon>
        <taxon>Crustacea</taxon>
        <taxon>Oligostraca</taxon>
        <taxon>Ostracoda</taxon>
        <taxon>Podocopa</taxon>
        <taxon>Podocopida</taxon>
        <taxon>Cytherocopina</taxon>
        <taxon>Cytheroidea</taxon>
        <taxon>Cytherideidae</taxon>
        <taxon>Cyprideis</taxon>
    </lineage>
</organism>
<protein>
    <submittedName>
        <fullName evidence="1">Uncharacterized protein</fullName>
    </submittedName>
</protein>
<accession>A0A7R8WMW0</accession>
<dbReference type="Gene3D" id="3.40.50.620">
    <property type="entry name" value="HUPs"/>
    <property type="match status" value="1"/>
</dbReference>
<sequence length="204" mass="22231">MAPGALPTGAWDGQQGMVPRESSGADDQGVSIAPPPPYETLRAAVPQPPNYNCRRYRTPTQPMAPGALPTGAWDGQQGMVPRESSGADDQGVSIAPPPPYETLRAAVPQPPKYEDPPAYEEAIKEEINSEGAEDFLPSCVRTMEASEGYRESISIHWFRHGLRFHDNLALEEAIFKDSPRKSNLLPIFTFDGISAGKRNFLALL</sequence>